<dbReference type="Pfam" id="PF03787">
    <property type="entry name" value="RAMPs"/>
    <property type="match status" value="1"/>
</dbReference>
<sequence>MKTNTMESVTLHITPLSPVHVGIGEDYEPTNYVMEEEALFAFDSDVANRVLTERQRKDLLEMVSKPTRRAEEMIAQVQDFFYNNRKPLAAASNHFLPVSAGVFDLYQKRVGQSANRESGGKSVVNKLEIQRTFFNPYSQHPIIPGSSIKGAIRTALLDDVNDGQGLSEEVYRLKPPQRNQALQKELFKGSFATDPMRLISLGDANYQTPTLFGSEIRFAVDRKKKEVVKDGQIVQSQAEAQNLYQLLECLPALRYRSFGGTLSVQDLQGMIGKGTPAKELRWTVQDIAATCNYFYHKRFVAEMKVLRERRYLHPDWEKLAEAITSGVIHQKMKAGKAFLLRVGRHSGAESVTIEGVRSIKILEGKGADGKQKSSYQAEAKTVWLAADSHDTRSGMLPFGWVLVELDDAPDAELQALLKPWQDKDQQRQEKLQQASGKHNAALQAQQAAIIAESEPEIWAGARIKFNRANGTLTVEKSGKTVNALKPKGEELLNTLSPAIKQKVMTNQFVKVNAYVQDKELIKVEHTA</sequence>
<evidence type="ECO:0000256" key="2">
    <source>
        <dbReference type="ARBA" id="ARBA00006680"/>
    </source>
</evidence>
<evidence type="ECO:0000313" key="8">
    <source>
        <dbReference type="EMBL" id="UJS25958.1"/>
    </source>
</evidence>
<dbReference type="PANTHER" id="PTHR38007">
    <property type="entry name" value="CRISPR SYSTEM CMS PROTEIN CSM5"/>
    <property type="match status" value="1"/>
</dbReference>
<evidence type="ECO:0000256" key="1">
    <source>
        <dbReference type="ARBA" id="ARBA00003088"/>
    </source>
</evidence>
<keyword evidence="5" id="KW-0051">Antiviral defense</keyword>
<evidence type="ECO:0000256" key="5">
    <source>
        <dbReference type="ARBA" id="ARBA00023118"/>
    </source>
</evidence>
<dbReference type="InterPro" id="IPR010173">
    <property type="entry name" value="CRISPR-assoc_Csm5"/>
</dbReference>
<evidence type="ECO:0000256" key="3">
    <source>
        <dbReference type="ARBA" id="ARBA00016113"/>
    </source>
</evidence>
<comment type="similarity">
    <text evidence="2">Belongs to the CRISPR-associated Csm5 family.</text>
</comment>
<proteinExistence type="inferred from homology"/>
<keyword evidence="4" id="KW-0694">RNA-binding</keyword>
<dbReference type="InterPro" id="IPR005537">
    <property type="entry name" value="RAMP_III_fam"/>
</dbReference>
<comment type="function">
    <text evidence="1">This subunit might be involved in maturation of a crRNA intermediate to its mature form.</text>
</comment>
<evidence type="ECO:0000256" key="6">
    <source>
        <dbReference type="ARBA" id="ARBA00031720"/>
    </source>
</evidence>
<evidence type="ECO:0000313" key="9">
    <source>
        <dbReference type="Proteomes" id="UP001054801"/>
    </source>
</evidence>
<dbReference type="PANTHER" id="PTHR38007:SF1">
    <property type="entry name" value="CRISPR SYSTEM CMS PROTEIN CSM5"/>
    <property type="match status" value="1"/>
</dbReference>
<evidence type="ECO:0000256" key="4">
    <source>
        <dbReference type="ARBA" id="ARBA00022884"/>
    </source>
</evidence>
<evidence type="ECO:0000259" key="7">
    <source>
        <dbReference type="Pfam" id="PF03787"/>
    </source>
</evidence>
<dbReference type="EMBL" id="CP091244">
    <property type="protein sequence ID" value="UJS25958.1"/>
    <property type="molecule type" value="Genomic_DNA"/>
</dbReference>
<dbReference type="RefSeq" id="WP_236501286.1">
    <property type="nucleotide sequence ID" value="NZ_CP091244.1"/>
</dbReference>
<dbReference type="Proteomes" id="UP001054801">
    <property type="component" value="Chromosome"/>
</dbReference>
<feature type="domain" description="CRISPR type III-associated protein" evidence="7">
    <location>
        <begin position="13"/>
        <end position="224"/>
    </location>
</feature>
<reference evidence="8" key="1">
    <citation type="journal article" date="2022" name="Microorganisms">
        <title>Two New Species of Filamentous Sulfur Bacteria of the Genus Thiothrix, Thiothrix winogradskyi sp. nov. and 'Candidatus Thiothrix sulfatifontis' sp. nov.</title>
        <authorList>
            <person name="Ravin N.V."/>
            <person name="Rossetti S."/>
            <person name="Beletsky A.V."/>
            <person name="Kadnikov V.V."/>
            <person name="Rudenko T.S."/>
            <person name="Smolyakov D.D."/>
            <person name="Moskvitina M.I."/>
            <person name="Gureeva M.V."/>
            <person name="Mardanov A.V."/>
            <person name="Grabovich M.Y."/>
        </authorList>
    </citation>
    <scope>NUCLEOTIDE SEQUENCE</scope>
    <source>
        <strain evidence="8">CT3</strain>
    </source>
</reference>
<accession>A0ABY3T6D9</accession>
<protein>
    <recommendedName>
        <fullName evidence="3">CRISPR system Cms protein Csm5</fullName>
    </recommendedName>
    <alternativeName>
        <fullName evidence="6">CRISPR type III A-associated protein Csm5</fullName>
    </alternativeName>
</protein>
<gene>
    <name evidence="8" type="ORF">L2Y54_07900</name>
</gene>
<keyword evidence="9" id="KW-1185">Reference proteome</keyword>
<organism evidence="8 9">
    <name type="scientific">Thiothrix winogradskyi</name>
    <dbReference type="NCBI Taxonomy" id="96472"/>
    <lineage>
        <taxon>Bacteria</taxon>
        <taxon>Pseudomonadati</taxon>
        <taxon>Pseudomonadota</taxon>
        <taxon>Gammaproteobacteria</taxon>
        <taxon>Thiotrichales</taxon>
        <taxon>Thiotrichaceae</taxon>
        <taxon>Thiothrix</taxon>
    </lineage>
</organism>
<name>A0ABY3T6D9_9GAMM</name>